<dbReference type="RefSeq" id="WP_059023143.1">
    <property type="nucleotide sequence ID" value="NZ_LN609302.1"/>
</dbReference>
<dbReference type="STRING" id="431306.AGA_902"/>
<gene>
    <name evidence="1" type="ORF">AGA_902</name>
    <name evidence="2" type="ORF">GOB80_07310</name>
</gene>
<reference evidence="1" key="2">
    <citation type="submission" date="2014-09" db="EMBL/GenBank/DDBJ databases">
        <authorList>
            <person name="Magalhaes I.L.F."/>
            <person name="Oliveira U."/>
            <person name="Santos F.R."/>
            <person name="Vidigal T.H.D.A."/>
            <person name="Brescovit A.D."/>
            <person name="Santos A.J."/>
        </authorList>
    </citation>
    <scope>NUCLEOTIDE SEQUENCE</scope>
    <source>
        <strain evidence="1">LMG 23848T</strain>
    </source>
</reference>
<name>A0A0U5BHA5_9PROT</name>
<dbReference type="AlphaFoldDB" id="A0A0U5BHA5"/>
<proteinExistence type="predicted"/>
<evidence type="ECO:0000313" key="1">
    <source>
        <dbReference type="EMBL" id="CEF54653.1"/>
    </source>
</evidence>
<accession>A0A0U5BHA5</accession>
<reference evidence="3" key="1">
    <citation type="submission" date="2014-09" db="EMBL/GenBank/DDBJ databases">
        <authorList>
            <person name="Illeghems K.G."/>
        </authorList>
    </citation>
    <scope>NUCLEOTIDE SEQUENCE [LARGE SCALE GENOMIC DNA]</scope>
    <source>
        <strain evidence="3">LMG 23848T</strain>
    </source>
</reference>
<dbReference type="PATRIC" id="fig|431306.5.peg.904"/>
<evidence type="ECO:0000313" key="4">
    <source>
        <dbReference type="Proteomes" id="UP000657200"/>
    </source>
</evidence>
<protein>
    <submittedName>
        <fullName evidence="1">Uncharacterized protein</fullName>
    </submittedName>
</protein>
<reference evidence="2 4" key="3">
    <citation type="journal article" date="2020" name="Int. J. Syst. Evol. Microbiol.">
        <title>Novel acetic acid bacteria from cider fermentations: Acetobacter conturbans sp. nov. and Acetobacter fallax sp. nov.</title>
        <authorList>
            <person name="Sombolestani A.S."/>
            <person name="Cleenwerck I."/>
            <person name="Cnockaert M."/>
            <person name="Borremans W."/>
            <person name="Wieme A.D."/>
            <person name="De Vuyst L."/>
            <person name="Vandamme P."/>
        </authorList>
    </citation>
    <scope>NUCLEOTIDE SEQUENCE [LARGE SCALE GENOMIC DNA]</scope>
    <source>
        <strain evidence="2 4">LMG 23848</strain>
    </source>
</reference>
<dbReference type="EMBL" id="WOTE01000003">
    <property type="protein sequence ID" value="NHO39495.1"/>
    <property type="molecule type" value="Genomic_DNA"/>
</dbReference>
<keyword evidence="4" id="KW-1185">Reference proteome</keyword>
<dbReference type="EMBL" id="LN609302">
    <property type="protein sequence ID" value="CEF54653.1"/>
    <property type="molecule type" value="Genomic_DNA"/>
</dbReference>
<dbReference type="OrthoDB" id="7224341at2"/>
<dbReference type="Proteomes" id="UP000068250">
    <property type="component" value="Chromosome I"/>
</dbReference>
<dbReference type="Proteomes" id="UP000657200">
    <property type="component" value="Unassembled WGS sequence"/>
</dbReference>
<evidence type="ECO:0000313" key="2">
    <source>
        <dbReference type="EMBL" id="NHO39495.1"/>
    </source>
</evidence>
<organism evidence="1 3">
    <name type="scientific">Acetobacter ghanensis</name>
    <dbReference type="NCBI Taxonomy" id="431306"/>
    <lineage>
        <taxon>Bacteria</taxon>
        <taxon>Pseudomonadati</taxon>
        <taxon>Pseudomonadota</taxon>
        <taxon>Alphaproteobacteria</taxon>
        <taxon>Acetobacterales</taxon>
        <taxon>Acetobacteraceae</taxon>
        <taxon>Acetobacter</taxon>
    </lineage>
</organism>
<evidence type="ECO:0000313" key="3">
    <source>
        <dbReference type="Proteomes" id="UP000068250"/>
    </source>
</evidence>
<sequence>MSVLDDLKAAYPARYYASMDKPCAWYDMWSCISTDGLPAASTLFAMTADQWAAKGGNTGTKSMAVENGALVDYTPPVVPVPLKTQAATAQAWIQQQANLAGAMGEVFTADMKAYVKAIAAIANGTDTTSTALPTQPTDVMTTTSSTSAT</sequence>